<reference evidence="8" key="1">
    <citation type="submission" date="2017-06" db="EMBL/GenBank/DDBJ databases">
        <authorList>
            <person name="Varghese N."/>
            <person name="Submissions S."/>
        </authorList>
    </citation>
    <scope>NUCLEOTIDE SEQUENCE [LARGE SCALE GENOMIC DNA]</scope>
    <source>
        <strain evidence="8">DSM 15668</strain>
    </source>
</reference>
<dbReference type="PANTHER" id="PTHR34139:SF1">
    <property type="entry name" value="RNASE MJ1380-RELATED"/>
    <property type="match status" value="1"/>
</dbReference>
<protein>
    <recommendedName>
        <fullName evidence="9">Nucleotidyltransferase substrate binding protein, HI0074 family</fullName>
    </recommendedName>
</protein>
<sequence length="109" mass="12879">MRNFVCWNSVIREFEILGEAAKHLISSGLINEDYRVVFDFRNLLIHHCFGIDAEVVWNVVKNDLPEFKKVIIDAINRIKPSLKMQLIDSYTRMNSHLNFILKELEKFKV</sequence>
<dbReference type="EMBL" id="FZOB01000001">
    <property type="protein sequence ID" value="SNR60541.1"/>
    <property type="molecule type" value="Genomic_DNA"/>
</dbReference>
<dbReference type="InterPro" id="IPR008201">
    <property type="entry name" value="HepT-like"/>
</dbReference>
<dbReference type="Proteomes" id="UP000198405">
    <property type="component" value="Unassembled WGS sequence"/>
</dbReference>
<evidence type="ECO:0000256" key="4">
    <source>
        <dbReference type="ARBA" id="ARBA00022741"/>
    </source>
</evidence>
<dbReference type="RefSeq" id="WP_219350051.1">
    <property type="nucleotide sequence ID" value="NZ_FZOB01000001.1"/>
</dbReference>
<dbReference type="GO" id="GO:0110001">
    <property type="term" value="C:toxin-antitoxin complex"/>
    <property type="evidence" value="ECO:0007669"/>
    <property type="project" value="InterPro"/>
</dbReference>
<evidence type="ECO:0000256" key="1">
    <source>
        <dbReference type="ARBA" id="ARBA00022553"/>
    </source>
</evidence>
<gene>
    <name evidence="7" type="ORF">SAMN06265340_101136</name>
</gene>
<keyword evidence="3" id="KW-0540">Nuclease</keyword>
<dbReference type="GO" id="GO:0000166">
    <property type="term" value="F:nucleotide binding"/>
    <property type="evidence" value="ECO:0007669"/>
    <property type="project" value="UniProtKB-KW"/>
</dbReference>
<evidence type="ECO:0000256" key="5">
    <source>
        <dbReference type="ARBA" id="ARBA00022801"/>
    </source>
</evidence>
<dbReference type="InterPro" id="IPR051813">
    <property type="entry name" value="HepT_RNase_toxin"/>
</dbReference>
<comment type="similarity">
    <text evidence="6">Belongs to the HepT RNase toxin family.</text>
</comment>
<dbReference type="Pfam" id="PF01934">
    <property type="entry name" value="HepT-like"/>
    <property type="match status" value="1"/>
</dbReference>
<dbReference type="PANTHER" id="PTHR34139">
    <property type="entry name" value="UPF0331 PROTEIN MJ0127"/>
    <property type="match status" value="1"/>
</dbReference>
<organism evidence="7 8">
    <name type="scientific">Desulfurobacterium atlanticum</name>
    <dbReference type="NCBI Taxonomy" id="240169"/>
    <lineage>
        <taxon>Bacteria</taxon>
        <taxon>Pseudomonadati</taxon>
        <taxon>Aquificota</taxon>
        <taxon>Aquificia</taxon>
        <taxon>Desulfurobacteriales</taxon>
        <taxon>Desulfurobacteriaceae</taxon>
        <taxon>Desulfurobacterium</taxon>
    </lineage>
</organism>
<evidence type="ECO:0000256" key="3">
    <source>
        <dbReference type="ARBA" id="ARBA00022722"/>
    </source>
</evidence>
<dbReference type="InterPro" id="IPR037038">
    <property type="entry name" value="HepT-like_sf"/>
</dbReference>
<keyword evidence="4" id="KW-0547">Nucleotide-binding</keyword>
<evidence type="ECO:0008006" key="9">
    <source>
        <dbReference type="Google" id="ProtNLM"/>
    </source>
</evidence>
<evidence type="ECO:0000256" key="2">
    <source>
        <dbReference type="ARBA" id="ARBA00022649"/>
    </source>
</evidence>
<evidence type="ECO:0000313" key="7">
    <source>
        <dbReference type="EMBL" id="SNR60541.1"/>
    </source>
</evidence>
<evidence type="ECO:0000256" key="6">
    <source>
        <dbReference type="ARBA" id="ARBA00024207"/>
    </source>
</evidence>
<name>A0A238XPR8_9BACT</name>
<keyword evidence="2" id="KW-1277">Toxin-antitoxin system</keyword>
<proteinExistence type="inferred from homology"/>
<dbReference type="GO" id="GO:0016787">
    <property type="term" value="F:hydrolase activity"/>
    <property type="evidence" value="ECO:0007669"/>
    <property type="project" value="UniProtKB-KW"/>
</dbReference>
<keyword evidence="8" id="KW-1185">Reference proteome</keyword>
<evidence type="ECO:0000313" key="8">
    <source>
        <dbReference type="Proteomes" id="UP000198405"/>
    </source>
</evidence>
<dbReference type="GO" id="GO:0004540">
    <property type="term" value="F:RNA nuclease activity"/>
    <property type="evidence" value="ECO:0007669"/>
    <property type="project" value="InterPro"/>
</dbReference>
<dbReference type="AlphaFoldDB" id="A0A238XPR8"/>
<keyword evidence="1" id="KW-0597">Phosphoprotein</keyword>
<keyword evidence="5" id="KW-0378">Hydrolase</keyword>
<accession>A0A238XPR8</accession>
<dbReference type="Gene3D" id="1.20.120.580">
    <property type="entry name" value="bsu32300-like"/>
    <property type="match status" value="1"/>
</dbReference>